<evidence type="ECO:0000256" key="10">
    <source>
        <dbReference type="ARBA" id="ARBA00031051"/>
    </source>
</evidence>
<dbReference type="PIRSF" id="PIRSF006118">
    <property type="entry name" value="KDO8-P_Ptase"/>
    <property type="match status" value="1"/>
</dbReference>
<dbReference type="GO" id="GO:0046872">
    <property type="term" value="F:metal ion binding"/>
    <property type="evidence" value="ECO:0007669"/>
    <property type="project" value="UniProtKB-UniRule"/>
</dbReference>
<name>A0A423PHC1_9GAMM</name>
<evidence type="ECO:0000256" key="1">
    <source>
        <dbReference type="ARBA" id="ARBA00000898"/>
    </source>
</evidence>
<comment type="subunit">
    <text evidence="4 11">Homotetramer.</text>
</comment>
<feature type="binding site" evidence="12">
    <location>
        <position position="114"/>
    </location>
    <ligand>
        <name>Mg(2+)</name>
        <dbReference type="ChEBI" id="CHEBI:18420"/>
    </ligand>
</feature>
<gene>
    <name evidence="13" type="ORF">SAOR_13665</name>
</gene>
<evidence type="ECO:0000256" key="9">
    <source>
        <dbReference type="ARBA" id="ARBA00022842"/>
    </source>
</evidence>
<dbReference type="InterPro" id="IPR010023">
    <property type="entry name" value="KdsC_fam"/>
</dbReference>
<evidence type="ECO:0000256" key="11">
    <source>
        <dbReference type="PIRNR" id="PIRNR006118"/>
    </source>
</evidence>
<dbReference type="SUPFAM" id="SSF56784">
    <property type="entry name" value="HAD-like"/>
    <property type="match status" value="1"/>
</dbReference>
<dbReference type="SFLD" id="SFLDS00003">
    <property type="entry name" value="Haloacid_Dehalogenase"/>
    <property type="match status" value="1"/>
</dbReference>
<keyword evidence="14" id="KW-1185">Reference proteome</keyword>
<dbReference type="PANTHER" id="PTHR21485:SF3">
    <property type="entry name" value="N-ACYLNEURAMINATE CYTIDYLYLTRANSFERASE"/>
    <property type="match status" value="1"/>
</dbReference>
<sequence>MKDTTDDVRRRAAAIEVAVFDVDGVMTDGKLYLHGHGEESKTMHVHDGLGIQRLQAAGVAVAAISGRPSPAVAARLHALGVDYIYLDSHDKQMDFEALLAELELTPERAAVMGDDLPDLGLMRRAGLAMAVADAVPDVREAAHWISDCKGGEGAVRQACELIIAARNAH</sequence>
<dbReference type="Proteomes" id="UP000283993">
    <property type="component" value="Unassembled WGS sequence"/>
</dbReference>
<dbReference type="PANTHER" id="PTHR21485">
    <property type="entry name" value="HAD SUPERFAMILY MEMBERS CMAS AND KDSC"/>
    <property type="match status" value="1"/>
</dbReference>
<dbReference type="GO" id="GO:0008781">
    <property type="term" value="F:N-acylneuraminate cytidylyltransferase activity"/>
    <property type="evidence" value="ECO:0007669"/>
    <property type="project" value="TreeGrafter"/>
</dbReference>
<reference evidence="13 14" key="1">
    <citation type="submission" date="2013-10" db="EMBL/GenBank/DDBJ databases">
        <title>Salinisphaera orenii MK-B5 Genome Sequencing.</title>
        <authorList>
            <person name="Lai Q."/>
            <person name="Li C."/>
            <person name="Shao Z."/>
        </authorList>
    </citation>
    <scope>NUCLEOTIDE SEQUENCE [LARGE SCALE GENOMIC DNA]</scope>
    <source>
        <strain evidence="13 14">MK-B5</strain>
    </source>
</reference>
<dbReference type="AlphaFoldDB" id="A0A423PHC1"/>
<evidence type="ECO:0000256" key="2">
    <source>
        <dbReference type="ARBA" id="ARBA00001946"/>
    </source>
</evidence>
<keyword evidence="9 11" id="KW-0460">Magnesium</keyword>
<proteinExistence type="inferred from homology"/>
<comment type="similarity">
    <text evidence="3 11">Belongs to the KdsC family.</text>
</comment>
<dbReference type="Gene3D" id="3.40.50.1000">
    <property type="entry name" value="HAD superfamily/HAD-like"/>
    <property type="match status" value="1"/>
</dbReference>
<feature type="binding site" evidence="12">
    <location>
        <position position="23"/>
    </location>
    <ligand>
        <name>substrate</name>
    </ligand>
</feature>
<keyword evidence="8 11" id="KW-0378">Hydrolase</keyword>
<comment type="cofactor">
    <cofactor evidence="2 11 12">
        <name>Mg(2+)</name>
        <dbReference type="ChEBI" id="CHEBI:18420"/>
    </cofactor>
</comment>
<organism evidence="13 14">
    <name type="scientific">Salinisphaera orenii MK-B5</name>
    <dbReference type="NCBI Taxonomy" id="856730"/>
    <lineage>
        <taxon>Bacteria</taxon>
        <taxon>Pseudomonadati</taxon>
        <taxon>Pseudomonadota</taxon>
        <taxon>Gammaproteobacteria</taxon>
        <taxon>Salinisphaerales</taxon>
        <taxon>Salinisphaeraceae</taxon>
        <taxon>Salinisphaera</taxon>
    </lineage>
</organism>
<evidence type="ECO:0000313" key="14">
    <source>
        <dbReference type="Proteomes" id="UP000283993"/>
    </source>
</evidence>
<dbReference type="RefSeq" id="WP_123631926.1">
    <property type="nucleotide sequence ID" value="NZ_AYKH01000040.1"/>
</dbReference>
<accession>A0A423PHC1</accession>
<dbReference type="InterPro" id="IPR023214">
    <property type="entry name" value="HAD_sf"/>
</dbReference>
<dbReference type="NCBIfam" id="TIGR01670">
    <property type="entry name" value="KdsC-phosphatas"/>
    <property type="match status" value="1"/>
</dbReference>
<dbReference type="SFLD" id="SFLDG01136">
    <property type="entry name" value="C1.6:_Phosphoserine_Phosphatas"/>
    <property type="match status" value="1"/>
</dbReference>
<feature type="binding site" evidence="12">
    <location>
        <position position="21"/>
    </location>
    <ligand>
        <name>Mg(2+)</name>
        <dbReference type="ChEBI" id="CHEBI:18420"/>
    </ligand>
</feature>
<dbReference type="GO" id="GO:0019143">
    <property type="term" value="F:3-deoxy-manno-octulosonate-8-phosphatase activity"/>
    <property type="evidence" value="ECO:0007669"/>
    <property type="project" value="UniProtKB-UniRule"/>
</dbReference>
<dbReference type="Pfam" id="PF08282">
    <property type="entry name" value="Hydrolase_3"/>
    <property type="match status" value="1"/>
</dbReference>
<evidence type="ECO:0000256" key="7">
    <source>
        <dbReference type="ARBA" id="ARBA00022723"/>
    </source>
</evidence>
<protein>
    <recommendedName>
        <fullName evidence="6 11">3-deoxy-D-manno-octulosonate 8-phosphate phosphatase KdsC</fullName>
        <ecNumber evidence="5 11">3.1.3.45</ecNumber>
    </recommendedName>
    <alternativeName>
        <fullName evidence="10 11">KDO 8-P phosphatase</fullName>
    </alternativeName>
</protein>
<comment type="catalytic activity">
    <reaction evidence="1 11">
        <text>3-deoxy-alpha-D-manno-2-octulosonate-8-phosphate + H2O = 3-deoxy-alpha-D-manno-oct-2-ulosonate + phosphate</text>
        <dbReference type="Rhea" id="RHEA:11500"/>
        <dbReference type="ChEBI" id="CHEBI:15377"/>
        <dbReference type="ChEBI" id="CHEBI:43474"/>
        <dbReference type="ChEBI" id="CHEBI:85985"/>
        <dbReference type="ChEBI" id="CHEBI:85986"/>
        <dbReference type="EC" id="3.1.3.45"/>
    </reaction>
</comment>
<keyword evidence="11" id="KW-0448">Lipopolysaccharide biosynthesis</keyword>
<dbReference type="FunFam" id="3.40.50.1000:FF:000029">
    <property type="entry name" value="3-deoxy-D-manno-octulosonate 8-phosphate phosphatase KdsC"/>
    <property type="match status" value="1"/>
</dbReference>
<dbReference type="SFLD" id="SFLDG01138">
    <property type="entry name" value="C1.6.2:_Deoxy-d-mannose-octulo"/>
    <property type="match status" value="1"/>
</dbReference>
<dbReference type="EMBL" id="AYKH01000040">
    <property type="protein sequence ID" value="ROO25012.1"/>
    <property type="molecule type" value="Genomic_DNA"/>
</dbReference>
<comment type="function">
    <text evidence="11">Catalyzes the hydrolysis of 3-deoxy-D-manno-octulosonate 8-phosphate (KDO 8-P) to 3-deoxy-D-manno-octulosonate (KDO) and inorganic phosphate.</text>
</comment>
<evidence type="ECO:0000256" key="8">
    <source>
        <dbReference type="ARBA" id="ARBA00022801"/>
    </source>
</evidence>
<evidence type="ECO:0000256" key="6">
    <source>
        <dbReference type="ARBA" id="ARBA00020092"/>
    </source>
</evidence>
<comment type="caution">
    <text evidence="13">The sequence shown here is derived from an EMBL/GenBank/DDBJ whole genome shotgun (WGS) entry which is preliminary data.</text>
</comment>
<evidence type="ECO:0000256" key="4">
    <source>
        <dbReference type="ARBA" id="ARBA00011881"/>
    </source>
</evidence>
<keyword evidence="7 11" id="KW-0479">Metal-binding</keyword>
<dbReference type="InterPro" id="IPR036412">
    <property type="entry name" value="HAD-like_sf"/>
</dbReference>
<evidence type="ECO:0000256" key="3">
    <source>
        <dbReference type="ARBA" id="ARBA00005893"/>
    </source>
</evidence>
<evidence type="ECO:0000256" key="12">
    <source>
        <dbReference type="PIRSR" id="PIRSR006118-2"/>
    </source>
</evidence>
<dbReference type="EC" id="3.1.3.45" evidence="5 11"/>
<evidence type="ECO:0000313" key="13">
    <source>
        <dbReference type="EMBL" id="ROO25012.1"/>
    </source>
</evidence>
<dbReference type="GO" id="GO:0009103">
    <property type="term" value="P:lipopolysaccharide biosynthetic process"/>
    <property type="evidence" value="ECO:0007669"/>
    <property type="project" value="UniProtKB-UniRule"/>
</dbReference>
<dbReference type="CDD" id="cd01630">
    <property type="entry name" value="HAD_KDO-like"/>
    <property type="match status" value="1"/>
</dbReference>
<dbReference type="InterPro" id="IPR050793">
    <property type="entry name" value="CMP-NeuNAc_synthase"/>
</dbReference>
<evidence type="ECO:0000256" key="5">
    <source>
        <dbReference type="ARBA" id="ARBA00013066"/>
    </source>
</evidence>